<reference evidence="1 2" key="1">
    <citation type="submission" date="2023-09" db="EMBL/GenBank/DDBJ databases">
        <authorList>
            <person name="Rey-Velasco X."/>
        </authorList>
    </citation>
    <scope>NUCLEOTIDE SEQUENCE [LARGE SCALE GENOMIC DNA]</scope>
    <source>
        <strain evidence="1 2">F117</strain>
    </source>
</reference>
<evidence type="ECO:0000313" key="1">
    <source>
        <dbReference type="EMBL" id="MDT0676191.1"/>
    </source>
</evidence>
<sequence length="204" mass="23509">MRKGFRIIFSIIVFFNLSCSKDDENIEKNVPRRYELSQIEWKLTEGDSQEIIKKELPEIYFKNDSDTILPVVIEPLNGINGSSEFNFNDSIRFSELNYSPVKVSITGEIDLLSNSYSYLGGGLKVNLQQEESSFAFQYFFKNSTNLNPETELTSTYILYLKKNKASFRARFREINTGEIIELEGSWTGIFFNNLEGETPLSNIE</sequence>
<protein>
    <recommendedName>
        <fullName evidence="3">Lipoprotein</fullName>
    </recommendedName>
</protein>
<keyword evidence="2" id="KW-1185">Reference proteome</keyword>
<accession>A0ABU3D452</accession>
<gene>
    <name evidence="1" type="ORF">RM539_06300</name>
</gene>
<proteinExistence type="predicted"/>
<name>A0ABU3D452_9FLAO</name>
<evidence type="ECO:0000313" key="2">
    <source>
        <dbReference type="Proteomes" id="UP001262582"/>
    </source>
</evidence>
<dbReference type="RefSeq" id="WP_311502529.1">
    <property type="nucleotide sequence ID" value="NZ_JAVRHK010000003.1"/>
</dbReference>
<organism evidence="1 2">
    <name type="scientific">Autumnicola musiva</name>
    <dbReference type="NCBI Taxonomy" id="3075589"/>
    <lineage>
        <taxon>Bacteria</taxon>
        <taxon>Pseudomonadati</taxon>
        <taxon>Bacteroidota</taxon>
        <taxon>Flavobacteriia</taxon>
        <taxon>Flavobacteriales</taxon>
        <taxon>Flavobacteriaceae</taxon>
        <taxon>Autumnicola</taxon>
    </lineage>
</organism>
<dbReference type="Proteomes" id="UP001262582">
    <property type="component" value="Unassembled WGS sequence"/>
</dbReference>
<evidence type="ECO:0008006" key="3">
    <source>
        <dbReference type="Google" id="ProtNLM"/>
    </source>
</evidence>
<comment type="caution">
    <text evidence="1">The sequence shown here is derived from an EMBL/GenBank/DDBJ whole genome shotgun (WGS) entry which is preliminary data.</text>
</comment>
<dbReference type="EMBL" id="JAVRHK010000003">
    <property type="protein sequence ID" value="MDT0676191.1"/>
    <property type="molecule type" value="Genomic_DNA"/>
</dbReference>